<comment type="subcellular location">
    <subcellularLocation>
        <location evidence="1">Cytoplasm</location>
        <location evidence="1">Cytoskeleton</location>
        <location evidence="1">Flagellum axoneme</location>
    </subcellularLocation>
</comment>
<evidence type="ECO:0000256" key="5">
    <source>
        <dbReference type="ARBA" id="ARBA00023054"/>
    </source>
</evidence>
<evidence type="ECO:0000256" key="2">
    <source>
        <dbReference type="ARBA" id="ARBA00006875"/>
    </source>
</evidence>
<dbReference type="PANTHER" id="PTHR14517:SF6">
    <property type="entry name" value="RE41410P"/>
    <property type="match status" value="1"/>
</dbReference>
<evidence type="ECO:0008006" key="12">
    <source>
        <dbReference type="Google" id="ProtNLM"/>
    </source>
</evidence>
<proteinExistence type="inferred from homology"/>
<evidence type="ECO:0000256" key="8">
    <source>
        <dbReference type="ARBA" id="ARBA00023273"/>
    </source>
</evidence>
<evidence type="ECO:0000256" key="10">
    <source>
        <dbReference type="SAM" id="MobiDB-lite"/>
    </source>
</evidence>
<comment type="similarity">
    <text evidence="2">Belongs to the RIB43A family.</text>
</comment>
<keyword evidence="3" id="KW-0963">Cytoplasm</keyword>
<dbReference type="PANTHER" id="PTHR14517">
    <property type="entry name" value="RIB43A-RELATED"/>
    <property type="match status" value="1"/>
</dbReference>
<keyword evidence="7" id="KW-0206">Cytoskeleton</keyword>
<organism evidence="11">
    <name type="scientific">Chlamydomonas euryale</name>
    <dbReference type="NCBI Taxonomy" id="1486919"/>
    <lineage>
        <taxon>Eukaryota</taxon>
        <taxon>Viridiplantae</taxon>
        <taxon>Chlorophyta</taxon>
        <taxon>core chlorophytes</taxon>
        <taxon>Chlorophyceae</taxon>
        <taxon>CS clade</taxon>
        <taxon>Chlamydomonadales</taxon>
        <taxon>Chlamydomonadaceae</taxon>
        <taxon>Chlamydomonas</taxon>
    </lineage>
</organism>
<accession>A0A7R9W0I8</accession>
<gene>
    <name evidence="11" type="ORF">CEUR00632_LOCUS20287</name>
</gene>
<evidence type="ECO:0000256" key="4">
    <source>
        <dbReference type="ARBA" id="ARBA00022846"/>
    </source>
</evidence>
<comment type="subunit">
    <text evidence="9">Microtubule inner protein component of sperm flagellar doublet microtubules.</text>
</comment>
<keyword evidence="5" id="KW-0175">Coiled coil</keyword>
<evidence type="ECO:0000256" key="1">
    <source>
        <dbReference type="ARBA" id="ARBA00004611"/>
    </source>
</evidence>
<feature type="region of interest" description="Disordered" evidence="10">
    <location>
        <begin position="129"/>
        <end position="148"/>
    </location>
</feature>
<evidence type="ECO:0000256" key="3">
    <source>
        <dbReference type="ARBA" id="ARBA00022490"/>
    </source>
</evidence>
<protein>
    <recommendedName>
        <fullName evidence="12">RIB43A-like with coiled-coils protein 2</fullName>
    </recommendedName>
</protein>
<evidence type="ECO:0000313" key="11">
    <source>
        <dbReference type="EMBL" id="CAD8309643.1"/>
    </source>
</evidence>
<keyword evidence="4" id="KW-0282">Flagellum</keyword>
<name>A0A7R9W0I8_9CHLO</name>
<keyword evidence="6" id="KW-0969">Cilium</keyword>
<dbReference type="Pfam" id="PF05914">
    <property type="entry name" value="RIB43A"/>
    <property type="match status" value="1"/>
</dbReference>
<evidence type="ECO:0000256" key="7">
    <source>
        <dbReference type="ARBA" id="ARBA00023212"/>
    </source>
</evidence>
<dbReference type="AlphaFoldDB" id="A0A7R9W0I8"/>
<sequence length="367" mass="40225">MGRLNAQVTNEDPARLTRVLDAKFRTLGVDKDALDRQVEEKAEAEAAARAEEKAYGELVDYYVHTLEEQQAQADSMRRQNNVDVEAFRQQNQLKHTRHEWDLNRPDAKAIDAPARLGDDDPRLGPACAQRFDGEDLSAGDRKAAQQEQARRWWAQQAAQRAAQRSADTEADAAAGELLKYQDMVALDCAATEAALRRDMSRGTLAANCGLAAERAAREASGRAAAAFADATELDATINSAFLTEDPAQAASALSQFRVRRDHYKGMTGAEVRGIEDALIAQLEDNKARAAARAADEGAYARTQRDVQRTLSEQARQVGDFRAAQARAAAGVLRSQMAEKAARDAANKELYANSVNDAYFQQFGTSHR</sequence>
<dbReference type="EMBL" id="HBEC01043543">
    <property type="protein sequence ID" value="CAD8309643.1"/>
    <property type="molecule type" value="Transcribed_RNA"/>
</dbReference>
<evidence type="ECO:0000256" key="6">
    <source>
        <dbReference type="ARBA" id="ARBA00023069"/>
    </source>
</evidence>
<dbReference type="InterPro" id="IPR008805">
    <property type="entry name" value="RIB43A"/>
</dbReference>
<keyword evidence="8" id="KW-0966">Cell projection</keyword>
<evidence type="ECO:0000256" key="9">
    <source>
        <dbReference type="ARBA" id="ARBA00046435"/>
    </source>
</evidence>
<reference evidence="11" key="1">
    <citation type="submission" date="2021-01" db="EMBL/GenBank/DDBJ databases">
        <authorList>
            <person name="Corre E."/>
            <person name="Pelletier E."/>
            <person name="Niang G."/>
            <person name="Scheremetjew M."/>
            <person name="Finn R."/>
            <person name="Kale V."/>
            <person name="Holt S."/>
            <person name="Cochrane G."/>
            <person name="Meng A."/>
            <person name="Brown T."/>
            <person name="Cohen L."/>
        </authorList>
    </citation>
    <scope>NUCLEOTIDE SEQUENCE</scope>
    <source>
        <strain evidence="11">CCMP219</strain>
    </source>
</reference>
<feature type="compositionally biased region" description="Basic and acidic residues" evidence="10">
    <location>
        <begin position="138"/>
        <end position="148"/>
    </location>
</feature>